<dbReference type="InterPro" id="IPR052901">
    <property type="entry name" value="Bact_TGase-like"/>
</dbReference>
<keyword evidence="5" id="KW-1185">Reference proteome</keyword>
<comment type="caution">
    <text evidence="4">The sequence shown here is derived from an EMBL/GenBank/DDBJ whole genome shotgun (WGS) entry which is preliminary data.</text>
</comment>
<dbReference type="RefSeq" id="WP_109230615.1">
    <property type="nucleotide sequence ID" value="NZ_PYHR01000002.1"/>
</dbReference>
<dbReference type="Proteomes" id="UP000245166">
    <property type="component" value="Unassembled WGS sequence"/>
</dbReference>
<evidence type="ECO:0000256" key="2">
    <source>
        <dbReference type="SAM" id="Phobius"/>
    </source>
</evidence>
<feature type="compositionally biased region" description="Low complexity" evidence="1">
    <location>
        <begin position="557"/>
        <end position="572"/>
    </location>
</feature>
<dbReference type="InterPro" id="IPR021878">
    <property type="entry name" value="TgpA_N"/>
</dbReference>
<feature type="transmembrane region" description="Helical" evidence="2">
    <location>
        <begin position="55"/>
        <end position="78"/>
    </location>
</feature>
<feature type="transmembrane region" description="Helical" evidence="2">
    <location>
        <begin position="170"/>
        <end position="194"/>
    </location>
</feature>
<feature type="transmembrane region" description="Helical" evidence="2">
    <location>
        <begin position="138"/>
        <end position="158"/>
    </location>
</feature>
<feature type="compositionally biased region" description="Acidic residues" evidence="1">
    <location>
        <begin position="580"/>
        <end position="589"/>
    </location>
</feature>
<name>A0A2U1ZZ75_9MICO</name>
<dbReference type="Pfam" id="PF01841">
    <property type="entry name" value="Transglut_core"/>
    <property type="match status" value="1"/>
</dbReference>
<keyword evidence="2" id="KW-0472">Membrane</keyword>
<feature type="transmembrane region" description="Helical" evidence="2">
    <location>
        <begin position="232"/>
        <end position="252"/>
    </location>
</feature>
<feature type="region of interest" description="Disordered" evidence="1">
    <location>
        <begin position="557"/>
        <end position="605"/>
    </location>
</feature>
<dbReference type="InterPro" id="IPR038765">
    <property type="entry name" value="Papain-like_cys_pep_sf"/>
</dbReference>
<dbReference type="AlphaFoldDB" id="A0A2U1ZZ75"/>
<dbReference type="Pfam" id="PF11992">
    <property type="entry name" value="TgpA_N"/>
    <property type="match status" value="1"/>
</dbReference>
<keyword evidence="2" id="KW-0812">Transmembrane</keyword>
<reference evidence="4 5" key="1">
    <citation type="submission" date="2018-03" db="EMBL/GenBank/DDBJ databases">
        <title>Genome assembly of novel Miniimonas species PCH200.</title>
        <authorList>
            <person name="Thakur V."/>
            <person name="Kumar V."/>
            <person name="Singh D."/>
        </authorList>
    </citation>
    <scope>NUCLEOTIDE SEQUENCE [LARGE SCALE GENOMIC DNA]</scope>
    <source>
        <strain evidence="4 5">PCH200</strain>
    </source>
</reference>
<accession>A0A2U1ZZ75</accession>
<protein>
    <recommendedName>
        <fullName evidence="3">Transglutaminase-like domain-containing protein</fullName>
    </recommendedName>
</protein>
<sequence>MTASAAATGAAATGAAATGATATVGTAPRRWWIPVWSAALVVLGCVPLGTAYRGWWVPLLLAGVVVTAFALATVGSLLRLARWVVAVAGVALLAVVTSTMASSALVSTPPGASSVLPLLDALPRLLTAPRPAPATAGLLSPTVLLVGVVALAVALAVTRRRDAGPGRAGSARTIGVAGLVGSIVLQVAAALLVAGQDQQAVLVALGTLLVAGLGWVLAEAQPRSDGGRRHGLVLPGVVAIGAAVTAVLALALPTAGAFEARRYITPPTLPAEAVNPVPDVTAWVRGGETALFDLTAHGTSLPNRVSIAVLPDYDGATWRLDARLRAPGVVEDPDLPPGTRQAALDLEVAVRDLGGSWLPTLGRVETVEGAAPLADVDTGTLVLADGDAPTDYRLRTVVDAPDDEAAERAGVPGALQAARYLELPRVSDDLRAEALALTEGSTSRLEQARRLADGIRLDRELDVAAVSGSSYGRLAEFLFLPLEEGGSRGTQEQFAGAFAVLARTLGIPSRVVVGFEVPDAVVTDGASSTTTVSGADASIWAEIYLADIGWVAFDPSPDAASTAGPGPAASPSETLAPIDQPEESEPDEPETLRDDAPAADSTTGGTSLTGVAGVAAGVVAAGLLGLLALRGRRRSRLRGAGARGAWQHVADAAWLAGLPSGPGDDARALAGEVVRAGADPEVRRLAASAERDAFAPESPGDPSAPGAEHWAVATRAAGVLRRTVPWRQRLWWDVSPSVLRRR</sequence>
<evidence type="ECO:0000313" key="4">
    <source>
        <dbReference type="EMBL" id="PWD52233.1"/>
    </source>
</evidence>
<evidence type="ECO:0000256" key="1">
    <source>
        <dbReference type="SAM" id="MobiDB-lite"/>
    </source>
</evidence>
<gene>
    <name evidence="4" type="ORF">C8046_17900</name>
</gene>
<feature type="transmembrane region" description="Helical" evidence="2">
    <location>
        <begin position="200"/>
        <end position="220"/>
    </location>
</feature>
<dbReference type="OrthoDB" id="9804023at2"/>
<feature type="domain" description="Transglutaminase-like" evidence="3">
    <location>
        <begin position="483"/>
        <end position="557"/>
    </location>
</feature>
<proteinExistence type="predicted"/>
<evidence type="ECO:0000313" key="5">
    <source>
        <dbReference type="Proteomes" id="UP000245166"/>
    </source>
</evidence>
<dbReference type="PANTHER" id="PTHR42736">
    <property type="entry name" value="PROTEIN-GLUTAMINE GAMMA-GLUTAMYLTRANSFERASE"/>
    <property type="match status" value="1"/>
</dbReference>
<feature type="transmembrane region" description="Helical" evidence="2">
    <location>
        <begin position="31"/>
        <end position="49"/>
    </location>
</feature>
<keyword evidence="2" id="KW-1133">Transmembrane helix</keyword>
<dbReference type="PANTHER" id="PTHR42736:SF1">
    <property type="entry name" value="PROTEIN-GLUTAMINE GAMMA-GLUTAMYLTRANSFERASE"/>
    <property type="match status" value="1"/>
</dbReference>
<dbReference type="InterPro" id="IPR002931">
    <property type="entry name" value="Transglutaminase-like"/>
</dbReference>
<organism evidence="4 5">
    <name type="scientific">Serinibacter arcticus</name>
    <dbReference type="NCBI Taxonomy" id="1655435"/>
    <lineage>
        <taxon>Bacteria</taxon>
        <taxon>Bacillati</taxon>
        <taxon>Actinomycetota</taxon>
        <taxon>Actinomycetes</taxon>
        <taxon>Micrococcales</taxon>
        <taxon>Beutenbergiaceae</taxon>
        <taxon>Serinibacter</taxon>
    </lineage>
</organism>
<evidence type="ECO:0000259" key="3">
    <source>
        <dbReference type="SMART" id="SM00460"/>
    </source>
</evidence>
<feature type="transmembrane region" description="Helical" evidence="2">
    <location>
        <begin position="85"/>
        <end position="106"/>
    </location>
</feature>
<dbReference type="EMBL" id="PYHR01000002">
    <property type="protein sequence ID" value="PWD52233.1"/>
    <property type="molecule type" value="Genomic_DNA"/>
</dbReference>
<dbReference type="SMART" id="SM00460">
    <property type="entry name" value="TGc"/>
    <property type="match status" value="1"/>
</dbReference>
<feature type="transmembrane region" description="Helical" evidence="2">
    <location>
        <begin position="608"/>
        <end position="629"/>
    </location>
</feature>
<dbReference type="SUPFAM" id="SSF54001">
    <property type="entry name" value="Cysteine proteinases"/>
    <property type="match status" value="1"/>
</dbReference>
<dbReference type="Gene3D" id="3.10.620.30">
    <property type="match status" value="1"/>
</dbReference>